<evidence type="ECO:0000313" key="3">
    <source>
        <dbReference type="Proteomes" id="UP000807342"/>
    </source>
</evidence>
<dbReference type="PANTHER" id="PTHR13304:SF0">
    <property type="entry name" value="GLYCOSYLPHOSPHATIDYLINOSITOL ANCHOR ATTACHMENT 1 PROTEIN"/>
    <property type="match status" value="1"/>
</dbReference>
<feature type="transmembrane region" description="Helical" evidence="1">
    <location>
        <begin position="465"/>
        <end position="485"/>
    </location>
</feature>
<evidence type="ECO:0000313" key="2">
    <source>
        <dbReference type="EMBL" id="KAF9454645.1"/>
    </source>
</evidence>
<dbReference type="EMBL" id="MU151053">
    <property type="protein sequence ID" value="KAF9454645.1"/>
    <property type="molecule type" value="Genomic_DNA"/>
</dbReference>
<keyword evidence="1" id="KW-1133">Transmembrane helix</keyword>
<feature type="transmembrane region" description="Helical" evidence="1">
    <location>
        <begin position="538"/>
        <end position="566"/>
    </location>
</feature>
<dbReference type="PANTHER" id="PTHR13304">
    <property type="entry name" value="GLYCOSYLPHOSPHATIDYLINOSITOL ANCHOR ATTACHMENT 1 PROTEIN"/>
    <property type="match status" value="1"/>
</dbReference>
<dbReference type="Pfam" id="PF04114">
    <property type="entry name" value="Gaa1"/>
    <property type="match status" value="1"/>
</dbReference>
<feature type="transmembrane region" description="Helical" evidence="1">
    <location>
        <begin position="578"/>
        <end position="596"/>
    </location>
</feature>
<dbReference type="InterPro" id="IPR007246">
    <property type="entry name" value="Gaa1"/>
</dbReference>
<gene>
    <name evidence="2" type="ORF">P691DRAFT_717228</name>
</gene>
<organism evidence="2 3">
    <name type="scientific">Macrolepiota fuliginosa MF-IS2</name>
    <dbReference type="NCBI Taxonomy" id="1400762"/>
    <lineage>
        <taxon>Eukaryota</taxon>
        <taxon>Fungi</taxon>
        <taxon>Dikarya</taxon>
        <taxon>Basidiomycota</taxon>
        <taxon>Agaricomycotina</taxon>
        <taxon>Agaricomycetes</taxon>
        <taxon>Agaricomycetidae</taxon>
        <taxon>Agaricales</taxon>
        <taxon>Agaricineae</taxon>
        <taxon>Agaricaceae</taxon>
        <taxon>Macrolepiota</taxon>
    </lineage>
</organism>
<feature type="transmembrane region" description="Helical" evidence="1">
    <location>
        <begin position="497"/>
        <end position="518"/>
    </location>
</feature>
<keyword evidence="3" id="KW-1185">Reference proteome</keyword>
<dbReference type="Gene3D" id="3.40.630.10">
    <property type="entry name" value="Zn peptidases"/>
    <property type="match status" value="1"/>
</dbReference>
<accession>A0A9P6CA55</accession>
<keyword evidence="1" id="KW-0472">Membrane</keyword>
<evidence type="ECO:0000256" key="1">
    <source>
        <dbReference type="SAM" id="Phobius"/>
    </source>
</evidence>
<proteinExistence type="predicted"/>
<dbReference type="OrthoDB" id="445301at2759"/>
<keyword evidence="1" id="KW-0812">Transmembrane</keyword>
<dbReference type="GO" id="GO:0042765">
    <property type="term" value="C:GPI-anchor transamidase complex"/>
    <property type="evidence" value="ECO:0007669"/>
    <property type="project" value="InterPro"/>
</dbReference>
<dbReference type="SUPFAM" id="SSF53187">
    <property type="entry name" value="Zn-dependent exopeptidases"/>
    <property type="match status" value="1"/>
</dbReference>
<dbReference type="AlphaFoldDB" id="A0A9P6CA55"/>
<name>A0A9P6CA55_9AGAR</name>
<reference evidence="2" key="1">
    <citation type="submission" date="2020-11" db="EMBL/GenBank/DDBJ databases">
        <authorList>
            <consortium name="DOE Joint Genome Institute"/>
            <person name="Ahrendt S."/>
            <person name="Riley R."/>
            <person name="Andreopoulos W."/>
            <person name="Labutti K."/>
            <person name="Pangilinan J."/>
            <person name="Ruiz-Duenas F.J."/>
            <person name="Barrasa J.M."/>
            <person name="Sanchez-Garcia M."/>
            <person name="Camarero S."/>
            <person name="Miyauchi S."/>
            <person name="Serrano A."/>
            <person name="Linde D."/>
            <person name="Babiker R."/>
            <person name="Drula E."/>
            <person name="Ayuso-Fernandez I."/>
            <person name="Pacheco R."/>
            <person name="Padilla G."/>
            <person name="Ferreira P."/>
            <person name="Barriuso J."/>
            <person name="Kellner H."/>
            <person name="Castanera R."/>
            <person name="Alfaro M."/>
            <person name="Ramirez L."/>
            <person name="Pisabarro A.G."/>
            <person name="Kuo A."/>
            <person name="Tritt A."/>
            <person name="Lipzen A."/>
            <person name="He G."/>
            <person name="Yan M."/>
            <person name="Ng V."/>
            <person name="Cullen D."/>
            <person name="Martin F."/>
            <person name="Rosso M.-N."/>
            <person name="Henrissat B."/>
            <person name="Hibbett D."/>
            <person name="Martinez A.T."/>
            <person name="Grigoriev I.V."/>
        </authorList>
    </citation>
    <scope>NUCLEOTIDE SEQUENCE</scope>
    <source>
        <strain evidence="2">MF-IS2</strain>
    </source>
</reference>
<comment type="caution">
    <text evidence="2">The sequence shown here is derived from an EMBL/GenBank/DDBJ whole genome shotgun (WGS) entry which is preliminary data.</text>
</comment>
<dbReference type="Proteomes" id="UP000807342">
    <property type="component" value="Unassembled WGS sequence"/>
</dbReference>
<feature type="transmembrane region" description="Helical" evidence="1">
    <location>
        <begin position="608"/>
        <end position="633"/>
    </location>
</feature>
<protein>
    <submittedName>
        <fullName evidence="2">Gaa1-domain-containing protein</fullName>
    </submittedName>
</protein>
<feature type="transmembrane region" description="Helical" evidence="1">
    <location>
        <begin position="41"/>
        <end position="59"/>
    </location>
</feature>
<dbReference type="GO" id="GO:0016255">
    <property type="term" value="P:attachment of GPI anchor to protein"/>
    <property type="evidence" value="ECO:0007669"/>
    <property type="project" value="TreeGrafter"/>
</dbReference>
<sequence length="636" mass="71681">MDNNPPPNPSPWLRLFRRNPNATTTRLRRRQATVSFFTRRLSQIIVALLAVGYFWLLILPSPRLGRGTYIDENALQPGQVNTYWNWGDVHAADVYLEQLELLRDSNATSHQRAQFLMNEFAKLGLSPATQKYSFQSSSNHGSINGANAYAILASPRGPRNEAMVISASWLSRIGEGDGTLNLRGVSTVLALARFLKNYSLWAKDIVFVIGDGYLDGMHAWLNAYHGVKQSNLEAEPLELTSGVIWTALNIDYPGHSFSHLGLFFEGLNGRLPNQDLMNSVQHIARYTGQVPVTVYDHLEWRDPSAQPSELTFLPSPLCHHPEIKEFAYRAKNILRHIGYQARGRASGVHGLYHQFRIDAVTVFAVPAIGPHGFHALGRIVESSLRTMNNLLERLHASFFFFILTTPDQFMKIGSYLPSAILISVAMMFRGLRCWVDAGWRPDHPHSKKGDHSPRIPVWSRRSRPVLHVFAMMLMTHLCGVVLFLIVRSSFFLYRQKLLTPLIVLAVSLVPFVVPKIYYPFHQGVAPAWLLLKALNLCFASTVISTITVLNFSLAALLAVALGLPLLLAQPSKSTPLSWFKYILYTLLASGWLFLFQEVRDAIWQWEILSVWFAPFFCLVYTPLVIQAGIVCILPHS</sequence>